<dbReference type="STRING" id="564117.SAMN05216369_0417"/>
<organism evidence="1 2">
    <name type="scientific">Marinobacter antarcticus</name>
    <dbReference type="NCBI Taxonomy" id="564117"/>
    <lineage>
        <taxon>Bacteria</taxon>
        <taxon>Pseudomonadati</taxon>
        <taxon>Pseudomonadota</taxon>
        <taxon>Gammaproteobacteria</taxon>
        <taxon>Pseudomonadales</taxon>
        <taxon>Marinobacteraceae</taxon>
        <taxon>Marinobacter</taxon>
    </lineage>
</organism>
<dbReference type="AlphaFoldDB" id="A0A1M6PPP4"/>
<dbReference type="Proteomes" id="UP000184497">
    <property type="component" value="Unassembled WGS sequence"/>
</dbReference>
<dbReference type="RefSeq" id="WP_072795130.1">
    <property type="nucleotide sequence ID" value="NZ_FRAQ01000001.1"/>
</dbReference>
<reference evidence="2" key="1">
    <citation type="submission" date="2016-11" db="EMBL/GenBank/DDBJ databases">
        <authorList>
            <person name="Varghese N."/>
            <person name="Submissions S."/>
        </authorList>
    </citation>
    <scope>NUCLEOTIDE SEQUENCE [LARGE SCALE GENOMIC DNA]</scope>
    <source>
        <strain evidence="2">CGMCC 1.10835</strain>
    </source>
</reference>
<sequence>MRITLEQLVAQPKQVIDLLEIISIEGQQYMARLSFGDRQFLLSDKKDVTCLFRSAWQLQDTLSAVSIRETQVVHPSAYHEMIGMEPAAIEPLRIRVQRQKVQGQKT</sequence>
<evidence type="ECO:0000313" key="1">
    <source>
        <dbReference type="EMBL" id="SHK09926.1"/>
    </source>
</evidence>
<protein>
    <submittedName>
        <fullName evidence="1">Uncharacterized protein</fullName>
    </submittedName>
</protein>
<evidence type="ECO:0000313" key="2">
    <source>
        <dbReference type="Proteomes" id="UP000184497"/>
    </source>
</evidence>
<dbReference type="OrthoDB" id="5600613at2"/>
<dbReference type="Pfam" id="PF20090">
    <property type="entry name" value="DUF6482"/>
    <property type="match status" value="1"/>
</dbReference>
<name>A0A1M6PPP4_9GAMM</name>
<dbReference type="EMBL" id="FRAQ01000001">
    <property type="protein sequence ID" value="SHK09926.1"/>
    <property type="molecule type" value="Genomic_DNA"/>
</dbReference>
<proteinExistence type="predicted"/>
<gene>
    <name evidence="1" type="ORF">SAMN05216369_0417</name>
</gene>
<accession>A0A1M6PPP4</accession>
<keyword evidence="2" id="KW-1185">Reference proteome</keyword>
<dbReference type="InterPro" id="IPR045508">
    <property type="entry name" value="DUF6482"/>
</dbReference>